<dbReference type="GO" id="GO:0016491">
    <property type="term" value="F:oxidoreductase activity"/>
    <property type="evidence" value="ECO:0007669"/>
    <property type="project" value="UniProtKB-KW"/>
</dbReference>
<keyword evidence="1" id="KW-0560">Oxidoreductase</keyword>
<dbReference type="InterPro" id="IPR051691">
    <property type="entry name" value="Metab_Enz_Cyan_OpOx_G3PDH"/>
</dbReference>
<evidence type="ECO:0000256" key="1">
    <source>
        <dbReference type="ARBA" id="ARBA00023002"/>
    </source>
</evidence>
<dbReference type="InterPro" id="IPR017224">
    <property type="entry name" value="Opine_Oxase_asu/HCN_bsu"/>
</dbReference>
<proteinExistence type="predicted"/>
<dbReference type="AlphaFoldDB" id="A0AAU8K558"/>
<dbReference type="CDD" id="cd19946">
    <property type="entry name" value="GlpA-like_Fer2_BFD-like"/>
    <property type="match status" value="1"/>
</dbReference>
<dbReference type="InterPro" id="IPR007419">
    <property type="entry name" value="BFD-like_2Fe2S-bd_dom"/>
</dbReference>
<evidence type="ECO:0000259" key="3">
    <source>
        <dbReference type="Pfam" id="PF07992"/>
    </source>
</evidence>
<dbReference type="Gene3D" id="1.10.10.1100">
    <property type="entry name" value="BFD-like [2Fe-2S]-binding domain"/>
    <property type="match status" value="1"/>
</dbReference>
<dbReference type="PANTHER" id="PTHR42949">
    <property type="entry name" value="ANAEROBIC GLYCEROL-3-PHOSPHATE DEHYDROGENASE SUBUNIT B"/>
    <property type="match status" value="1"/>
</dbReference>
<evidence type="ECO:0000313" key="4">
    <source>
        <dbReference type="EMBL" id="XCM82483.1"/>
    </source>
</evidence>
<organism evidence="4">
    <name type="scientific">Kitasatospora camelliae</name>
    <dbReference type="NCBI Taxonomy" id="3156397"/>
    <lineage>
        <taxon>Bacteria</taxon>
        <taxon>Bacillati</taxon>
        <taxon>Actinomycetota</taxon>
        <taxon>Actinomycetes</taxon>
        <taxon>Kitasatosporales</taxon>
        <taxon>Streptomycetaceae</taxon>
        <taxon>Kitasatospora</taxon>
    </lineage>
</organism>
<dbReference type="InterPro" id="IPR023753">
    <property type="entry name" value="FAD/NAD-binding_dom"/>
</dbReference>
<feature type="domain" description="BFD-like [2Fe-2S]-binding" evidence="2">
    <location>
        <begin position="394"/>
        <end position="441"/>
    </location>
</feature>
<dbReference type="PANTHER" id="PTHR42949:SF3">
    <property type="entry name" value="ANAEROBIC GLYCEROL-3-PHOSPHATE DEHYDROGENASE SUBUNIT B"/>
    <property type="match status" value="1"/>
</dbReference>
<accession>A0AAU8K558</accession>
<feature type="domain" description="FAD/NAD(P)-binding" evidence="3">
    <location>
        <begin position="16"/>
        <end position="336"/>
    </location>
</feature>
<dbReference type="Gene3D" id="3.50.50.60">
    <property type="entry name" value="FAD/NAD(P)-binding domain"/>
    <property type="match status" value="2"/>
</dbReference>
<dbReference type="InterPro" id="IPR041854">
    <property type="entry name" value="BFD-like_2Fe2S-bd_dom_sf"/>
</dbReference>
<dbReference type="Pfam" id="PF04324">
    <property type="entry name" value="Fer2_BFD"/>
    <property type="match status" value="1"/>
</dbReference>
<sequence>MPTSPSDPGPRGGAPYDLAVIGAGPAGLAAAVTAADLGLRCALVDAGPRAGGQFYRHPAPELGAAHPERLHHGWETFARLAARLDGHPRITHLPDRQVWTAGRRADGWRLHLTGHHQGPDAPPGEVLDAAAVLLATGAYERQLPFPGWTLPGVVTAGGAQAMLKSGLVLPGRRVVVAGSGPLLLAAASSLVTAGAAVPAVVEATDYLGYARGLKTLAANPAKLVEGAQHGAALLRHGVRLRRRSAVVEAHGTDRVTAVTVARLDRDWRPVPGTERRIACDAVAVGHGLVPQIELATELGADTRATPDGTVALAVDAEQRTSLPGLYAAGETCGVGGADLALAEGVLAAHAVAGRPAPAGARRRRDRRRAFAELMAAAHRPGTGWTGWLTPETDVCRCEEVTAARITEAVEELGARDARTVKLLTRAGMGWCQGRMCGPAVACLAGGPHPSHPPRPDSRPLACPVPLARLADLGEAEL</sequence>
<reference evidence="4" key="1">
    <citation type="submission" date="2024-06" db="EMBL/GenBank/DDBJ databases">
        <title>The genome sequences of Kitasatospora sp. strain HUAS MG31.</title>
        <authorList>
            <person name="Mo P."/>
        </authorList>
    </citation>
    <scope>NUCLEOTIDE SEQUENCE</scope>
    <source>
        <strain evidence="4">HUAS MG31</strain>
    </source>
</reference>
<dbReference type="RefSeq" id="WP_354643415.1">
    <property type="nucleotide sequence ID" value="NZ_CP159872.1"/>
</dbReference>
<dbReference type="PIRSF" id="PIRSF037495">
    <property type="entry name" value="Opine_OX_OoxA/HcnB"/>
    <property type="match status" value="1"/>
</dbReference>
<dbReference type="SUPFAM" id="SSF51905">
    <property type="entry name" value="FAD/NAD(P)-binding domain"/>
    <property type="match status" value="1"/>
</dbReference>
<dbReference type="InterPro" id="IPR036188">
    <property type="entry name" value="FAD/NAD-bd_sf"/>
</dbReference>
<dbReference type="PRINTS" id="PR00368">
    <property type="entry name" value="FADPNR"/>
</dbReference>
<dbReference type="EMBL" id="CP159872">
    <property type="protein sequence ID" value="XCM82483.1"/>
    <property type="molecule type" value="Genomic_DNA"/>
</dbReference>
<name>A0AAU8K558_9ACTN</name>
<dbReference type="Pfam" id="PF07992">
    <property type="entry name" value="Pyr_redox_2"/>
    <property type="match status" value="1"/>
</dbReference>
<gene>
    <name evidence="4" type="ORF">ABWK59_28005</name>
</gene>
<dbReference type="KEGG" id="kcm:ABWK59_28005"/>
<evidence type="ECO:0000259" key="2">
    <source>
        <dbReference type="Pfam" id="PF04324"/>
    </source>
</evidence>
<dbReference type="PRINTS" id="PR00411">
    <property type="entry name" value="PNDRDTASEI"/>
</dbReference>
<protein>
    <submittedName>
        <fullName evidence="4">NAD(P)/FAD-dependent oxidoreductase</fullName>
    </submittedName>
</protein>